<accession>A0A9P6L1Q7</accession>
<keyword evidence="4" id="KW-1185">Reference proteome</keyword>
<reference evidence="3" key="1">
    <citation type="journal article" date="2020" name="Nat. Commun.">
        <title>Large-scale genome sequencing of mycorrhizal fungi provides insights into the early evolution of symbiotic traits.</title>
        <authorList>
            <person name="Miyauchi S."/>
            <person name="Kiss E."/>
            <person name="Kuo A."/>
            <person name="Drula E."/>
            <person name="Kohler A."/>
            <person name="Sanchez-Garcia M."/>
            <person name="Morin E."/>
            <person name="Andreopoulos B."/>
            <person name="Barry K.W."/>
            <person name="Bonito G."/>
            <person name="Buee M."/>
            <person name="Carver A."/>
            <person name="Chen C."/>
            <person name="Cichocki N."/>
            <person name="Clum A."/>
            <person name="Culley D."/>
            <person name="Crous P.W."/>
            <person name="Fauchery L."/>
            <person name="Girlanda M."/>
            <person name="Hayes R.D."/>
            <person name="Keri Z."/>
            <person name="LaButti K."/>
            <person name="Lipzen A."/>
            <person name="Lombard V."/>
            <person name="Magnuson J."/>
            <person name="Maillard F."/>
            <person name="Murat C."/>
            <person name="Nolan M."/>
            <person name="Ohm R.A."/>
            <person name="Pangilinan J."/>
            <person name="Pereira M.F."/>
            <person name="Perotto S."/>
            <person name="Peter M."/>
            <person name="Pfister S."/>
            <person name="Riley R."/>
            <person name="Sitrit Y."/>
            <person name="Stielow J.B."/>
            <person name="Szollosi G."/>
            <person name="Zifcakova L."/>
            <person name="Stursova M."/>
            <person name="Spatafora J.W."/>
            <person name="Tedersoo L."/>
            <person name="Vaario L.M."/>
            <person name="Yamada A."/>
            <person name="Yan M."/>
            <person name="Wang P."/>
            <person name="Xu J."/>
            <person name="Bruns T."/>
            <person name="Baldrian P."/>
            <person name="Vilgalys R."/>
            <person name="Dunand C."/>
            <person name="Henrissat B."/>
            <person name="Grigoriev I.V."/>
            <person name="Hibbett D."/>
            <person name="Nagy L.G."/>
            <person name="Martin F.M."/>
        </authorList>
    </citation>
    <scope>NUCLEOTIDE SEQUENCE</scope>
    <source>
        <strain evidence="3">UH-Tt-Lm1</strain>
    </source>
</reference>
<comment type="caution">
    <text evidence="3">The sequence shown here is derived from an EMBL/GenBank/DDBJ whole genome shotgun (WGS) entry which is preliminary data.</text>
</comment>
<keyword evidence="2" id="KW-0472">Membrane</keyword>
<evidence type="ECO:0000313" key="4">
    <source>
        <dbReference type="Proteomes" id="UP000736335"/>
    </source>
</evidence>
<keyword evidence="2" id="KW-0812">Transmembrane</keyword>
<gene>
    <name evidence="3" type="ORF">BJ322DRAFT_1013100</name>
</gene>
<keyword evidence="2" id="KW-1133">Transmembrane helix</keyword>
<feature type="transmembrane region" description="Helical" evidence="2">
    <location>
        <begin position="42"/>
        <end position="63"/>
    </location>
</feature>
<dbReference type="Proteomes" id="UP000736335">
    <property type="component" value="Unassembled WGS sequence"/>
</dbReference>
<sequence length="115" mass="13144">MVWNHLGNSARRVCSRAGTRRAYGTQQTTSASSKHSSWYRDMIPGMIPIALLGSSVYLGLQLARAKFSHEKQLVEAQERVAHLEARLKHLESQIENVSVETIVLEEKPTRKSRWW</sequence>
<feature type="coiled-coil region" evidence="1">
    <location>
        <begin position="66"/>
        <end position="107"/>
    </location>
</feature>
<name>A0A9P6L1Q7_9AGAM</name>
<dbReference type="OrthoDB" id="3359404at2759"/>
<reference evidence="3" key="2">
    <citation type="submission" date="2020-11" db="EMBL/GenBank/DDBJ databases">
        <authorList>
            <consortium name="DOE Joint Genome Institute"/>
            <person name="Kuo A."/>
            <person name="Miyauchi S."/>
            <person name="Kiss E."/>
            <person name="Drula E."/>
            <person name="Kohler A."/>
            <person name="Sanchez-Garcia M."/>
            <person name="Andreopoulos B."/>
            <person name="Barry K.W."/>
            <person name="Bonito G."/>
            <person name="Buee M."/>
            <person name="Carver A."/>
            <person name="Chen C."/>
            <person name="Cichocki N."/>
            <person name="Clum A."/>
            <person name="Culley D."/>
            <person name="Crous P.W."/>
            <person name="Fauchery L."/>
            <person name="Girlanda M."/>
            <person name="Hayes R."/>
            <person name="Keri Z."/>
            <person name="Labutti K."/>
            <person name="Lipzen A."/>
            <person name="Lombard V."/>
            <person name="Magnuson J."/>
            <person name="Maillard F."/>
            <person name="Morin E."/>
            <person name="Murat C."/>
            <person name="Nolan M."/>
            <person name="Ohm R."/>
            <person name="Pangilinan J."/>
            <person name="Pereira M."/>
            <person name="Perotto S."/>
            <person name="Peter M."/>
            <person name="Riley R."/>
            <person name="Sitrit Y."/>
            <person name="Stielow B."/>
            <person name="Szollosi G."/>
            <person name="Zifcakova L."/>
            <person name="Stursova M."/>
            <person name="Spatafora J.W."/>
            <person name="Tedersoo L."/>
            <person name="Vaario L.-M."/>
            <person name="Yamada A."/>
            <person name="Yan M."/>
            <person name="Wang P."/>
            <person name="Xu J."/>
            <person name="Bruns T."/>
            <person name="Baldrian P."/>
            <person name="Vilgalys R."/>
            <person name="Henrissat B."/>
            <person name="Grigoriev I.V."/>
            <person name="Hibbett D."/>
            <person name="Nagy L.G."/>
            <person name="Martin F.M."/>
        </authorList>
    </citation>
    <scope>NUCLEOTIDE SEQUENCE</scope>
    <source>
        <strain evidence="3">UH-Tt-Lm1</strain>
    </source>
</reference>
<organism evidence="3 4">
    <name type="scientific">Thelephora terrestris</name>
    <dbReference type="NCBI Taxonomy" id="56493"/>
    <lineage>
        <taxon>Eukaryota</taxon>
        <taxon>Fungi</taxon>
        <taxon>Dikarya</taxon>
        <taxon>Basidiomycota</taxon>
        <taxon>Agaricomycotina</taxon>
        <taxon>Agaricomycetes</taxon>
        <taxon>Thelephorales</taxon>
        <taxon>Thelephoraceae</taxon>
        <taxon>Thelephora</taxon>
    </lineage>
</organism>
<keyword evidence="1" id="KW-0175">Coiled coil</keyword>
<evidence type="ECO:0000256" key="1">
    <source>
        <dbReference type="SAM" id="Coils"/>
    </source>
</evidence>
<evidence type="ECO:0000256" key="2">
    <source>
        <dbReference type="SAM" id="Phobius"/>
    </source>
</evidence>
<protein>
    <submittedName>
        <fullName evidence="3">Uncharacterized protein</fullName>
    </submittedName>
</protein>
<evidence type="ECO:0000313" key="3">
    <source>
        <dbReference type="EMBL" id="KAF9779469.1"/>
    </source>
</evidence>
<dbReference type="EMBL" id="WIUZ02000019">
    <property type="protein sequence ID" value="KAF9779469.1"/>
    <property type="molecule type" value="Genomic_DNA"/>
</dbReference>
<proteinExistence type="predicted"/>
<dbReference type="AlphaFoldDB" id="A0A9P6L1Q7"/>